<protein>
    <submittedName>
        <fullName evidence="1">Histidine phosphatase family protein</fullName>
    </submittedName>
</protein>
<dbReference type="InterPro" id="IPR050275">
    <property type="entry name" value="PGM_Phosphatase"/>
</dbReference>
<sequence length="219" mass="25201">MSNNNFSFIDHPDAIGDTTRFWFIRHAIVNEKDRSYLYGTKDVPICPAHLKKQQTYYQFLANKLPKTQLWFITSLSRTRDTALQIQKAGYGSENLQIENAFLEQNLGAWQGLSHVTVEKHRKFSAHPFWPFSAEETPPKGENMNDVHQRVSCKMEEFSRIYTNKDIIVISHGGAIRAALAYASKIPVNSALSFAIYNLSITLIEKTREHWHIITVNDMI</sequence>
<dbReference type="Pfam" id="PF00300">
    <property type="entry name" value="His_Phos_1"/>
    <property type="match status" value="1"/>
</dbReference>
<dbReference type="RefSeq" id="WP_110439133.1">
    <property type="nucleotide sequence ID" value="NZ_CP046393.1"/>
</dbReference>
<dbReference type="InterPro" id="IPR013078">
    <property type="entry name" value="His_Pase_superF_clade-1"/>
</dbReference>
<evidence type="ECO:0000313" key="2">
    <source>
        <dbReference type="Proteomes" id="UP000247565"/>
    </source>
</evidence>
<dbReference type="SUPFAM" id="SSF53254">
    <property type="entry name" value="Phosphoglycerate mutase-like"/>
    <property type="match status" value="1"/>
</dbReference>
<accession>A0A318N112</accession>
<keyword evidence="2" id="KW-1185">Reference proteome</keyword>
<name>A0A318N112_9PROT</name>
<evidence type="ECO:0000313" key="1">
    <source>
        <dbReference type="EMBL" id="PXZ00210.1"/>
    </source>
</evidence>
<comment type="caution">
    <text evidence="1">The sequence shown here is derived from an EMBL/GenBank/DDBJ whole genome shotgun (WGS) entry which is preliminary data.</text>
</comment>
<dbReference type="GO" id="GO:0005737">
    <property type="term" value="C:cytoplasm"/>
    <property type="evidence" value="ECO:0007669"/>
    <property type="project" value="TreeGrafter"/>
</dbReference>
<gene>
    <name evidence="1" type="ORF">DK869_06120</name>
</gene>
<dbReference type="CDD" id="cd07067">
    <property type="entry name" value="HP_PGM_like"/>
    <property type="match status" value="1"/>
</dbReference>
<reference evidence="1 2" key="1">
    <citation type="submission" date="2018-05" db="EMBL/GenBank/DDBJ databases">
        <title>Reference genomes for bee gut microbiota database.</title>
        <authorList>
            <person name="Ellegaard K.M."/>
        </authorList>
    </citation>
    <scope>NUCLEOTIDE SEQUENCE [LARGE SCALE GENOMIC DNA]</scope>
    <source>
        <strain evidence="1 2">ESL0284</strain>
    </source>
</reference>
<dbReference type="GO" id="GO:0016791">
    <property type="term" value="F:phosphatase activity"/>
    <property type="evidence" value="ECO:0007669"/>
    <property type="project" value="TreeGrafter"/>
</dbReference>
<dbReference type="Gene3D" id="3.40.50.1240">
    <property type="entry name" value="Phosphoglycerate mutase-like"/>
    <property type="match status" value="1"/>
</dbReference>
<dbReference type="EMBL" id="QGLT01000003">
    <property type="protein sequence ID" value="PXZ00210.1"/>
    <property type="molecule type" value="Genomic_DNA"/>
</dbReference>
<proteinExistence type="predicted"/>
<dbReference type="AlphaFoldDB" id="A0A318N112"/>
<dbReference type="OrthoDB" id="8347407at2"/>
<dbReference type="PANTHER" id="PTHR48100">
    <property type="entry name" value="BROAD-SPECIFICITY PHOSPHATASE YOR283W-RELATED"/>
    <property type="match status" value="1"/>
</dbReference>
<dbReference type="Proteomes" id="UP000247565">
    <property type="component" value="Unassembled WGS sequence"/>
</dbReference>
<dbReference type="PANTHER" id="PTHR48100:SF1">
    <property type="entry name" value="HISTIDINE PHOSPHATASE FAMILY PROTEIN-RELATED"/>
    <property type="match status" value="1"/>
</dbReference>
<dbReference type="InterPro" id="IPR029033">
    <property type="entry name" value="His_PPase_superfam"/>
</dbReference>
<organism evidence="1 2">
    <name type="scientific">Commensalibacter melissae</name>
    <dbReference type="NCBI Taxonomy" id="2070537"/>
    <lineage>
        <taxon>Bacteria</taxon>
        <taxon>Pseudomonadati</taxon>
        <taxon>Pseudomonadota</taxon>
        <taxon>Alphaproteobacteria</taxon>
        <taxon>Acetobacterales</taxon>
        <taxon>Acetobacteraceae</taxon>
    </lineage>
</organism>
<dbReference type="SMART" id="SM00855">
    <property type="entry name" value="PGAM"/>
    <property type="match status" value="1"/>
</dbReference>